<protein>
    <submittedName>
        <fullName evidence="2">Uncharacterized protein</fullName>
    </submittedName>
</protein>
<reference evidence="2" key="1">
    <citation type="submission" date="2019-02" db="EMBL/GenBank/DDBJ databases">
        <authorList>
            <person name="Gruber-Vodicka R. H."/>
            <person name="Seah K. B. B."/>
        </authorList>
    </citation>
    <scope>NUCLEOTIDE SEQUENCE</scope>
    <source>
        <strain evidence="2">BECK_BZ163</strain>
        <strain evidence="4">BECK_BZ164</strain>
        <strain evidence="3">BECK_BZ165</strain>
    </source>
</reference>
<dbReference type="EMBL" id="CAADEZ010000119">
    <property type="protein sequence ID" value="VFJ53750.1"/>
    <property type="molecule type" value="Genomic_DNA"/>
</dbReference>
<accession>A0A450SJX0</accession>
<dbReference type="EMBL" id="CAADFA010000137">
    <property type="protein sequence ID" value="VFJ54301.1"/>
    <property type="molecule type" value="Genomic_DNA"/>
</dbReference>
<dbReference type="AlphaFoldDB" id="A0A450SJX0"/>
<proteinExistence type="predicted"/>
<dbReference type="EMBL" id="CAADFL010000133">
    <property type="protein sequence ID" value="VFK10215.1"/>
    <property type="molecule type" value="Genomic_DNA"/>
</dbReference>
<evidence type="ECO:0000313" key="2">
    <source>
        <dbReference type="EMBL" id="VFJ53750.1"/>
    </source>
</evidence>
<name>A0A450SJX0_9GAMM</name>
<organism evidence="2">
    <name type="scientific">Candidatus Kentrum sp. FM</name>
    <dbReference type="NCBI Taxonomy" id="2126340"/>
    <lineage>
        <taxon>Bacteria</taxon>
        <taxon>Pseudomonadati</taxon>
        <taxon>Pseudomonadota</taxon>
        <taxon>Gammaproteobacteria</taxon>
        <taxon>Candidatus Kentrum</taxon>
    </lineage>
</organism>
<evidence type="ECO:0000313" key="3">
    <source>
        <dbReference type="EMBL" id="VFJ54301.1"/>
    </source>
</evidence>
<gene>
    <name evidence="2" type="ORF">BECKFM1743A_GA0114220_101196</name>
    <name evidence="4" type="ORF">BECKFM1743B_GA0114221_101337</name>
    <name evidence="3" type="ORF">BECKFM1743C_GA0114222_101376</name>
</gene>
<evidence type="ECO:0000313" key="4">
    <source>
        <dbReference type="EMBL" id="VFK10215.1"/>
    </source>
</evidence>
<keyword evidence="1" id="KW-0732">Signal</keyword>
<evidence type="ECO:0000256" key="1">
    <source>
        <dbReference type="SAM" id="SignalP"/>
    </source>
</evidence>
<feature type="signal peptide" evidence="1">
    <location>
        <begin position="1"/>
        <end position="23"/>
    </location>
</feature>
<feature type="chain" id="PRO_5036354130" evidence="1">
    <location>
        <begin position="24"/>
        <end position="158"/>
    </location>
</feature>
<sequence length="158" mass="17564">MKRSYSKAALFLIMPFVFTMASAELVNTVSIESPTDGQEVGARVVVKGTSNIVDDESNVWVLVHPKLFAGQWWPQNKPVRDIKTGNWEALAYIGQKADIGLEFEIAVATFKGEAEKKILEYHDTGRRTGSFLPIPFPETTSPIKIITVKKVSHLTKSD</sequence>